<evidence type="ECO:0000313" key="1">
    <source>
        <dbReference type="EMBL" id="RYJ07707.1"/>
    </source>
</evidence>
<dbReference type="AlphaFoldDB" id="A0A482T4J4"/>
<comment type="caution">
    <text evidence="1">The sequence shown here is derived from an EMBL/GenBank/DDBJ whole genome shotgun (WGS) entry which is preliminary data.</text>
</comment>
<proteinExistence type="predicted"/>
<protein>
    <submittedName>
        <fullName evidence="1">Uncharacterized protein</fullName>
    </submittedName>
</protein>
<accession>A0A482T4J4</accession>
<name>A0A482T4J4_HALHI</name>
<reference evidence="1 2" key="1">
    <citation type="submission" date="2018-12" db="EMBL/GenBank/DDBJ databases">
        <title>Draft genome sequence of Haloarcula hispinica strain 18.1, an halophilic archaeon isolated from Chott El Jerid of Southern Tunisia.</title>
        <authorList>
            <person name="Najjari A."/>
            <person name="Ben Dhia O."/>
            <person name="Ferjani R."/>
            <person name="Mahjoubi M."/>
            <person name="Sghaier H."/>
            <person name="Elshahed M."/>
            <person name="Ouzari H.I."/>
            <person name="Cherid A."/>
            <person name="Youssef N."/>
        </authorList>
    </citation>
    <scope>NUCLEOTIDE SEQUENCE [LARGE SCALE GENOMIC DNA]</scope>
    <source>
        <strain evidence="1 2">18.1</strain>
    </source>
</reference>
<gene>
    <name evidence="1" type="ORF">ELS20_18280</name>
</gene>
<dbReference type="EMBL" id="RZIG01000005">
    <property type="protein sequence ID" value="RYJ07707.1"/>
    <property type="molecule type" value="Genomic_DNA"/>
</dbReference>
<dbReference type="Proteomes" id="UP000293535">
    <property type="component" value="Unassembled WGS sequence"/>
</dbReference>
<sequence length="290" mass="32106">MSLERVRQELLAGGLHEESVDRLLDHYQSMQDRMAESEYDEAGTHIGNFCENMVNILLDQMDENIQSRPNLGSFVNNCTSGNIGGDEPKSIRLQIPRTLRAAYDIRNNRDSVHVNLQVPVNHADTQAGIAMCSWMLAEVLRVYGDGGGTEDMEEIGDLIEELSEPVTDGNPLQDLEASHDDFDRRAVVHALDGTVQVVGDDVHPDREFNSLDTSEQVVSLLLGWRAAADLGNTDDAGASASWISGYVDVGDTRVRQIFNAYDFIQNGSENGDYQIPGFRVEEAINYLETS</sequence>
<organism evidence="1 2">
    <name type="scientific">Haloarcula hispanica</name>
    <dbReference type="NCBI Taxonomy" id="51589"/>
    <lineage>
        <taxon>Archaea</taxon>
        <taxon>Methanobacteriati</taxon>
        <taxon>Methanobacteriota</taxon>
        <taxon>Stenosarchaea group</taxon>
        <taxon>Halobacteria</taxon>
        <taxon>Halobacteriales</taxon>
        <taxon>Haloarculaceae</taxon>
        <taxon>Haloarcula</taxon>
    </lineage>
</organism>
<evidence type="ECO:0000313" key="2">
    <source>
        <dbReference type="Proteomes" id="UP000293535"/>
    </source>
</evidence>